<organism evidence="1 2">
    <name type="scientific">Anseongella ginsenosidimutans</name>
    <dbReference type="NCBI Taxonomy" id="496056"/>
    <lineage>
        <taxon>Bacteria</taxon>
        <taxon>Pseudomonadati</taxon>
        <taxon>Bacteroidota</taxon>
        <taxon>Sphingobacteriia</taxon>
        <taxon>Sphingobacteriales</taxon>
        <taxon>Sphingobacteriaceae</taxon>
        <taxon>Anseongella</taxon>
    </lineage>
</organism>
<evidence type="ECO:0000313" key="2">
    <source>
        <dbReference type="Proteomes" id="UP000295807"/>
    </source>
</evidence>
<comment type="caution">
    <text evidence="1">The sequence shown here is derived from an EMBL/GenBank/DDBJ whole genome shotgun (WGS) entry which is preliminary data.</text>
</comment>
<sequence length="279" mass="32161">MKAKLIFIGALLGMGGQVLGQTQQPRDKAYEEENMVSAQPIPYPYMREADVMWEKRVWQEIDVREKMNEVIIHPTANLFTVLMNAVKAGELTAYDPNPVSADDPGDEFRQVLPPDRIMAGMGGGYDTIQVPDLNDPNILRDTIIQNTFDPGTVQKFRIKEDWIFDKQRSVMEPRIIGLAPLYAQPLPTGDTVYVPMFWVYYPEARPVLASVEVFNPYNQATNLSFDDWFIQRLFASYVIKEANSEGLPIKAYAQGKDEMYESRRIKEEIFNYEHDLWEY</sequence>
<gene>
    <name evidence="1" type="ORF">EDD80_101368</name>
</gene>
<protein>
    <submittedName>
        <fullName evidence="1">Gliding motility associated protein GldN</fullName>
    </submittedName>
</protein>
<evidence type="ECO:0000313" key="1">
    <source>
        <dbReference type="EMBL" id="TCS90169.1"/>
    </source>
</evidence>
<name>A0A4R3KWL3_9SPHI</name>
<dbReference type="EMBL" id="SMAD01000001">
    <property type="protein sequence ID" value="TCS90169.1"/>
    <property type="molecule type" value="Genomic_DNA"/>
</dbReference>
<dbReference type="AlphaFoldDB" id="A0A4R3KWL3"/>
<dbReference type="RefSeq" id="WP_132127624.1">
    <property type="nucleotide sequence ID" value="NZ_SMAD01000001.1"/>
</dbReference>
<proteinExistence type="predicted"/>
<dbReference type="Proteomes" id="UP000295807">
    <property type="component" value="Unassembled WGS sequence"/>
</dbReference>
<reference evidence="1 2" key="1">
    <citation type="submission" date="2019-03" db="EMBL/GenBank/DDBJ databases">
        <title>Genomic Encyclopedia of Type Strains, Phase IV (KMG-IV): sequencing the most valuable type-strain genomes for metagenomic binning, comparative biology and taxonomic classification.</title>
        <authorList>
            <person name="Goeker M."/>
        </authorList>
    </citation>
    <scope>NUCLEOTIDE SEQUENCE [LARGE SCALE GENOMIC DNA]</scope>
    <source>
        <strain evidence="1 2">DSM 21100</strain>
    </source>
</reference>
<dbReference type="NCBIfam" id="TIGR03523">
    <property type="entry name" value="GldN"/>
    <property type="match status" value="1"/>
</dbReference>
<accession>A0A4R3KWL3</accession>
<dbReference type="InterPro" id="IPR019847">
    <property type="entry name" value="Gliding_motility_assoc_GldN"/>
</dbReference>
<dbReference type="Pfam" id="PF19841">
    <property type="entry name" value="GldN"/>
    <property type="match status" value="1"/>
</dbReference>
<keyword evidence="2" id="KW-1185">Reference proteome</keyword>
<dbReference type="OrthoDB" id="1141916at2"/>